<keyword evidence="3" id="KW-1185">Reference proteome</keyword>
<dbReference type="EMBL" id="RPFW01000002">
    <property type="protein sequence ID" value="TVZ05142.1"/>
    <property type="molecule type" value="Genomic_DNA"/>
</dbReference>
<reference evidence="1 3" key="1">
    <citation type="submission" date="2018-11" db="EMBL/GenBank/DDBJ databases">
        <title>Trebonia kvetii gen.nov., sp.nov., a novel acidophilic actinobacterium, and proposal of the new actinobacterial family Treboniaceae fam. nov.</title>
        <authorList>
            <person name="Rapoport D."/>
            <person name="Sagova-Mareckova M."/>
            <person name="Sedlacek I."/>
            <person name="Provaznik J."/>
            <person name="Kralova S."/>
            <person name="Pavlinic D."/>
            <person name="Benes V."/>
            <person name="Kopecky J."/>
        </authorList>
    </citation>
    <scope>NUCLEOTIDE SEQUENCE [LARGE SCALE GENOMIC DNA]</scope>
    <source>
        <strain evidence="1 3">15Tr583</strain>
    </source>
</reference>
<dbReference type="Proteomes" id="UP000460272">
    <property type="component" value="Unassembled WGS sequence"/>
</dbReference>
<proteinExistence type="predicted"/>
<comment type="caution">
    <text evidence="1">The sequence shown here is derived from an EMBL/GenBank/DDBJ whole genome shotgun (WGS) entry which is preliminary data.</text>
</comment>
<name>A0A6P2BY57_9ACTN</name>
<sequence length="417" mass="45215">MIRAGMLKVGAGMLGELLSADRGHRGPRVPCGNGHRAEFISYREKVIDTVLGPVTLNRAWYHCAECKHGLAPRDAELGVAGASLSPGLTAMNDKAAAAGPFAGAAAMLEDLAGIRLTVKRTERAAEASGAAHAARDRERAALTAARKLVPLPLRPAPDMLCGVIDGTGVPMTARETAGREGRGEDGRARTREVKLAVFFNQSELSDEGYPVRDRASSSYIASFETASAFAGLVKAEGIRRGADHVRQLTFIGDGAAWIWNLVTGTFPAATQIVDLYHAREHLHSLARSLEFMLLDHYGEWLEARLEDLDYGYIDGIEAAVREFPLEGTKKTEADKELGYFLNNAPRMRYKWFRQCGLFVGSGVVEAGCKTIVGQRLKQAGMHWTTSGADSIITLRCREASSKWEAICNTPDTQTRTA</sequence>
<protein>
    <submittedName>
        <fullName evidence="1">ISKra4 family transposase</fullName>
    </submittedName>
</protein>
<organism evidence="1 3">
    <name type="scientific">Trebonia kvetii</name>
    <dbReference type="NCBI Taxonomy" id="2480626"/>
    <lineage>
        <taxon>Bacteria</taxon>
        <taxon>Bacillati</taxon>
        <taxon>Actinomycetota</taxon>
        <taxon>Actinomycetes</taxon>
        <taxon>Streptosporangiales</taxon>
        <taxon>Treboniaceae</taxon>
        <taxon>Trebonia</taxon>
    </lineage>
</organism>
<gene>
    <name evidence="2" type="ORF">EAS64_11100</name>
    <name evidence="1" type="ORF">EAS64_22130</name>
</gene>
<evidence type="ECO:0000313" key="2">
    <source>
        <dbReference type="EMBL" id="TVZ05142.1"/>
    </source>
</evidence>
<evidence type="ECO:0000313" key="1">
    <source>
        <dbReference type="EMBL" id="TVZ03146.1"/>
    </source>
</evidence>
<dbReference type="EMBL" id="RPFW01000004">
    <property type="protein sequence ID" value="TVZ03146.1"/>
    <property type="molecule type" value="Genomic_DNA"/>
</dbReference>
<accession>A0A6P2BY57</accession>
<dbReference type="RefSeq" id="WP_187365837.1">
    <property type="nucleotide sequence ID" value="NZ_RPFW01000002.1"/>
</dbReference>
<dbReference type="AlphaFoldDB" id="A0A6P2BY57"/>
<dbReference type="NCBIfam" id="NF033572">
    <property type="entry name" value="transpos_ISKra4"/>
    <property type="match status" value="1"/>
</dbReference>
<evidence type="ECO:0000313" key="3">
    <source>
        <dbReference type="Proteomes" id="UP000460272"/>
    </source>
</evidence>